<organism evidence="1 2">
    <name type="scientific">Coemansia helicoidea</name>
    <dbReference type="NCBI Taxonomy" id="1286919"/>
    <lineage>
        <taxon>Eukaryota</taxon>
        <taxon>Fungi</taxon>
        <taxon>Fungi incertae sedis</taxon>
        <taxon>Zoopagomycota</taxon>
        <taxon>Kickxellomycotina</taxon>
        <taxon>Kickxellomycetes</taxon>
        <taxon>Kickxellales</taxon>
        <taxon>Kickxellaceae</taxon>
        <taxon>Coemansia</taxon>
    </lineage>
</organism>
<gene>
    <name evidence="1" type="ORF">H4R21_004239</name>
</gene>
<keyword evidence="2" id="KW-1185">Reference proteome</keyword>
<comment type="caution">
    <text evidence="1">The sequence shown here is derived from an EMBL/GenBank/DDBJ whole genome shotgun (WGS) entry which is preliminary data.</text>
</comment>
<dbReference type="Proteomes" id="UP001140087">
    <property type="component" value="Unassembled WGS sequence"/>
</dbReference>
<name>A0ACC1KZ48_9FUNG</name>
<protein>
    <submittedName>
        <fullName evidence="1">Uncharacterized protein</fullName>
    </submittedName>
</protein>
<evidence type="ECO:0000313" key="2">
    <source>
        <dbReference type="Proteomes" id="UP001140087"/>
    </source>
</evidence>
<accession>A0ACC1KZ48</accession>
<proteinExistence type="predicted"/>
<reference evidence="1" key="1">
    <citation type="submission" date="2022-07" db="EMBL/GenBank/DDBJ databases">
        <title>Phylogenomic reconstructions and comparative analyses of Kickxellomycotina fungi.</title>
        <authorList>
            <person name="Reynolds N.K."/>
            <person name="Stajich J.E."/>
            <person name="Barry K."/>
            <person name="Grigoriev I.V."/>
            <person name="Crous P."/>
            <person name="Smith M.E."/>
        </authorList>
    </citation>
    <scope>NUCLEOTIDE SEQUENCE</scope>
    <source>
        <strain evidence="1">BCRC 34780</strain>
    </source>
</reference>
<sequence length="671" mass="72641">MREAGVAYDAVTYNTMMQGSLLRGLQARWKQWLQRMELDGHQPDAATYTALFSQLAQSGQWAEAQRVAEHMRQANIPQPPAMAAAEMSLDRQRGRSDRVMARFRRLALRAAELPAAEFAMAAQTALDAPQRWAAEVALAIRCLEDGRVAESPVVDALAAQLPGIDAARIAGRPVLQLLCGDPNRIWHAFAEGLAGTAPSVAAGGRRRSSAQTINVALRFLIRTRRLDQAKALLRAARAAHVDVGAPHTLVSLVHLYTRSGRPVPPDLSEQLTQATFAPPPAALIAQLVHSIKGGDLAAARTHYEALEAAADGLPSTRVFNALLMYAAAVPDCALLEVTWQRMAQRGIVPDTASHHTRLFCHSRRDDLLRTRRAYAEMLDYGQPPTLPAVSALVRCCVRAGDLDLALQVVRHAERDHGTALSATTYNYVLQCALHRRGHVADARRLFVAMLRTPDARLCSDDSAVAQRVAAEKLRFQDLRLLDGRAAAATAGPFPWSIEDQLSSARMRRALVDWLTAREAFSAEPTMGGAHGAEPAPGPGRCDPADAPPPTGTTFLIMMRASGQQRQWADVLAVWGAMLVFNRRIDRLAPRHPSAEAHRVAPFSRMVGWAARALVGLGRPGDARAAWAAGVAGGFVSPAAQQLGMDEMLRRLPLRRAPDECASEPAGPAPGK</sequence>
<evidence type="ECO:0000313" key="1">
    <source>
        <dbReference type="EMBL" id="KAJ2797638.1"/>
    </source>
</evidence>
<dbReference type="EMBL" id="JANBUN010001552">
    <property type="protein sequence ID" value="KAJ2797638.1"/>
    <property type="molecule type" value="Genomic_DNA"/>
</dbReference>